<evidence type="ECO:0000313" key="1">
    <source>
        <dbReference type="EMBL" id="SEE73309.1"/>
    </source>
</evidence>
<name>A0A1H5L8C2_9PSED</name>
<reference evidence="1 2" key="1">
    <citation type="submission" date="2016-10" db="EMBL/GenBank/DDBJ databases">
        <authorList>
            <person name="de Groot N.N."/>
        </authorList>
    </citation>
    <scope>NUCLEOTIDE SEQUENCE [LARGE SCALE GENOMIC DNA]</scope>
    <source>
        <strain evidence="1 2">BS3662</strain>
    </source>
</reference>
<dbReference type="AlphaFoldDB" id="A0A1H5L8C2"/>
<gene>
    <name evidence="1" type="ORF">SAMN04490194_3786</name>
</gene>
<accession>A0A1H5L8C2</accession>
<proteinExistence type="predicted"/>
<evidence type="ECO:0000313" key="2">
    <source>
        <dbReference type="Proteomes" id="UP000198985"/>
    </source>
</evidence>
<organism evidence="1 2">
    <name type="scientific">Pseudomonas migulae</name>
    <dbReference type="NCBI Taxonomy" id="78543"/>
    <lineage>
        <taxon>Bacteria</taxon>
        <taxon>Pseudomonadati</taxon>
        <taxon>Pseudomonadota</taxon>
        <taxon>Gammaproteobacteria</taxon>
        <taxon>Pseudomonadales</taxon>
        <taxon>Pseudomonadaceae</taxon>
        <taxon>Pseudomonas</taxon>
    </lineage>
</organism>
<protein>
    <submittedName>
        <fullName evidence="1">Uncharacterized protein</fullName>
    </submittedName>
</protein>
<dbReference type="EMBL" id="FNTY01000002">
    <property type="protein sequence ID" value="SEE73309.1"/>
    <property type="molecule type" value="Genomic_DNA"/>
</dbReference>
<sequence length="87" mass="9637">MRVNPNHSRRDTFSLNQGDIRAFISQVIRQRSAHDAGTNDNDSFVQSISHINLHSVDLKAVSVSASGRLLLVVTGSSCRPESRCRFV</sequence>
<dbReference type="Proteomes" id="UP000198985">
    <property type="component" value="Unassembled WGS sequence"/>
</dbReference>